<dbReference type="Ensembl" id="ENSCABT00000011661.1">
    <property type="protein sequence ID" value="ENSCABP00000010652.1"/>
    <property type="gene ID" value="ENSCABG00000007968.1"/>
</dbReference>
<proteinExistence type="inferred from homology"/>
<keyword evidence="4" id="KW-1015">Disulfide bond</keyword>
<comment type="subcellular location">
    <subcellularLocation>
        <location evidence="1">Secreted</location>
    </subcellularLocation>
</comment>
<feature type="domain" description="Ribonuclease A-domain" evidence="5">
    <location>
        <begin position="41"/>
        <end position="156"/>
    </location>
</feature>
<dbReference type="SMART" id="SM00092">
    <property type="entry name" value="RNAse_Pc"/>
    <property type="match status" value="1"/>
</dbReference>
<accession>A0A8C0GNE3</accession>
<name>A0A8C0GNE3_CHEAB</name>
<protein>
    <recommendedName>
        <fullName evidence="5">Ribonuclease A-domain domain-containing protein</fullName>
    </recommendedName>
</protein>
<dbReference type="GO" id="GO:0050830">
    <property type="term" value="P:defense response to Gram-positive bacterium"/>
    <property type="evidence" value="ECO:0007669"/>
    <property type="project" value="TreeGrafter"/>
</dbReference>
<dbReference type="InterPro" id="IPR023412">
    <property type="entry name" value="RNaseA_domain"/>
</dbReference>
<reference evidence="6" key="1">
    <citation type="submission" date="2025-08" db="UniProtKB">
        <authorList>
            <consortium name="Ensembl"/>
        </authorList>
    </citation>
    <scope>IDENTIFICATION</scope>
</reference>
<evidence type="ECO:0000259" key="5">
    <source>
        <dbReference type="SMART" id="SM00092"/>
    </source>
</evidence>
<dbReference type="Gene3D" id="3.10.130.10">
    <property type="entry name" value="Ribonuclease A-like domain"/>
    <property type="match status" value="1"/>
</dbReference>
<keyword evidence="7" id="KW-1185">Reference proteome</keyword>
<comment type="similarity">
    <text evidence="2">Belongs to the pancreatic ribonuclease family.</text>
</comment>
<sequence>MLGSLGSVSPARAGPQHWGHLGLCLWLTAAESLDCNAVFRPPDSFQWFMREHVDFPKTSATNDHLYCNVMIQNMAACKLTHTFIHAPASQLRTICTSRGRCNLYNECDSNAAYPVTTCWLNRPPHPRSCVYRGIPQIRRIRVACIWGLPVHPASPACPRSSWTQPCLASPGPSLLWILDPLGPVKPACPGSPASPGTLWT</sequence>
<dbReference type="InterPro" id="IPR001427">
    <property type="entry name" value="RNaseA"/>
</dbReference>
<organism evidence="6 7">
    <name type="scientific">Chelonoidis abingdonii</name>
    <name type="common">Abingdon island giant tortoise</name>
    <name type="synonym">Testudo abingdonii</name>
    <dbReference type="NCBI Taxonomy" id="106734"/>
    <lineage>
        <taxon>Eukaryota</taxon>
        <taxon>Metazoa</taxon>
        <taxon>Chordata</taxon>
        <taxon>Craniata</taxon>
        <taxon>Vertebrata</taxon>
        <taxon>Euteleostomi</taxon>
        <taxon>Archelosauria</taxon>
        <taxon>Testudinata</taxon>
        <taxon>Testudines</taxon>
        <taxon>Cryptodira</taxon>
        <taxon>Durocryptodira</taxon>
        <taxon>Testudinoidea</taxon>
        <taxon>Testudinidae</taxon>
        <taxon>Chelonoidis</taxon>
    </lineage>
</organism>
<dbReference type="GO" id="GO:0003676">
    <property type="term" value="F:nucleic acid binding"/>
    <property type="evidence" value="ECO:0007669"/>
    <property type="project" value="InterPro"/>
</dbReference>
<evidence type="ECO:0000313" key="7">
    <source>
        <dbReference type="Proteomes" id="UP000694404"/>
    </source>
</evidence>
<dbReference type="GO" id="GO:0005576">
    <property type="term" value="C:extracellular region"/>
    <property type="evidence" value="ECO:0007669"/>
    <property type="project" value="UniProtKB-SubCell"/>
</dbReference>
<dbReference type="Pfam" id="PF00074">
    <property type="entry name" value="RnaseA"/>
    <property type="match status" value="1"/>
</dbReference>
<keyword evidence="3" id="KW-0964">Secreted</keyword>
<dbReference type="AlphaFoldDB" id="A0A8C0GNE3"/>
<evidence type="ECO:0000256" key="1">
    <source>
        <dbReference type="ARBA" id="ARBA00004613"/>
    </source>
</evidence>
<dbReference type="InterPro" id="IPR036816">
    <property type="entry name" value="RNaseA-like_dom_sf"/>
</dbReference>
<dbReference type="GeneTree" id="ENSGT00940000166697"/>
<dbReference type="PANTHER" id="PTHR11437">
    <property type="entry name" value="RIBONUCLEASE"/>
    <property type="match status" value="1"/>
</dbReference>
<evidence type="ECO:0000256" key="2">
    <source>
        <dbReference type="ARBA" id="ARBA00005600"/>
    </source>
</evidence>
<evidence type="ECO:0000256" key="4">
    <source>
        <dbReference type="ARBA" id="ARBA00023157"/>
    </source>
</evidence>
<evidence type="ECO:0000313" key="6">
    <source>
        <dbReference type="Ensembl" id="ENSCABP00000010652.1"/>
    </source>
</evidence>
<dbReference type="GO" id="GO:0004540">
    <property type="term" value="F:RNA nuclease activity"/>
    <property type="evidence" value="ECO:0007669"/>
    <property type="project" value="TreeGrafter"/>
</dbReference>
<evidence type="ECO:0000256" key="3">
    <source>
        <dbReference type="ARBA" id="ARBA00022525"/>
    </source>
</evidence>
<dbReference type="Proteomes" id="UP000694404">
    <property type="component" value="Unplaced"/>
</dbReference>
<dbReference type="SUPFAM" id="SSF54076">
    <property type="entry name" value="RNase A-like"/>
    <property type="match status" value="1"/>
</dbReference>
<reference evidence="6" key="2">
    <citation type="submission" date="2025-09" db="UniProtKB">
        <authorList>
            <consortium name="Ensembl"/>
        </authorList>
    </citation>
    <scope>IDENTIFICATION</scope>
</reference>
<dbReference type="PANTHER" id="PTHR11437:SF10">
    <property type="entry name" value="ANGIOGENIN-RELATED"/>
    <property type="match status" value="1"/>
</dbReference>